<feature type="transmembrane region" description="Helical" evidence="5">
    <location>
        <begin position="578"/>
        <end position="597"/>
    </location>
</feature>
<proteinExistence type="inferred from homology"/>
<feature type="compositionally biased region" description="Basic and acidic residues" evidence="4">
    <location>
        <begin position="401"/>
        <end position="411"/>
    </location>
</feature>
<feature type="transmembrane region" description="Helical" evidence="5">
    <location>
        <begin position="510"/>
        <end position="529"/>
    </location>
</feature>
<feature type="compositionally biased region" description="Acidic residues" evidence="4">
    <location>
        <begin position="381"/>
        <end position="400"/>
    </location>
</feature>
<keyword evidence="8" id="KW-1185">Reference proteome</keyword>
<dbReference type="GeneID" id="113123294"/>
<keyword evidence="2" id="KW-0547">Nucleotide-binding</keyword>
<evidence type="ECO:0000256" key="1">
    <source>
        <dbReference type="ARBA" id="ARBA00008535"/>
    </source>
</evidence>
<evidence type="ECO:0000256" key="4">
    <source>
        <dbReference type="SAM" id="MobiDB-lite"/>
    </source>
</evidence>
<accession>A0A3Q3MAF2</accession>
<dbReference type="OrthoDB" id="425923at2759"/>
<dbReference type="STRING" id="205130.ENSMAMP00000019711"/>
<dbReference type="PROSITE" id="PS51720">
    <property type="entry name" value="G_AIG1"/>
    <property type="match status" value="1"/>
</dbReference>
<keyword evidence="5" id="KW-0812">Transmembrane</keyword>
<feature type="domain" description="AIG1-type G" evidence="6">
    <location>
        <begin position="121"/>
        <end position="326"/>
    </location>
</feature>
<feature type="region of interest" description="Disordered" evidence="4">
    <location>
        <begin position="376"/>
        <end position="452"/>
    </location>
</feature>
<dbReference type="PANTHER" id="PTHR10903">
    <property type="entry name" value="GTPASE, IMAP FAMILY MEMBER-RELATED"/>
    <property type="match status" value="1"/>
</dbReference>
<evidence type="ECO:0000313" key="7">
    <source>
        <dbReference type="Ensembl" id="ENSMAMP00000019711.1"/>
    </source>
</evidence>
<dbReference type="AlphaFoldDB" id="A0A3Q3MAF2"/>
<dbReference type="Ensembl" id="ENSMAMT00000020235.2">
    <property type="protein sequence ID" value="ENSMAMP00000019711.1"/>
    <property type="gene ID" value="ENSMAMG00000013278.2"/>
</dbReference>
<evidence type="ECO:0000256" key="2">
    <source>
        <dbReference type="ARBA" id="ARBA00022741"/>
    </source>
</evidence>
<feature type="compositionally biased region" description="Basic and acidic residues" evidence="4">
    <location>
        <begin position="419"/>
        <end position="444"/>
    </location>
</feature>
<dbReference type="SUPFAM" id="SSF52540">
    <property type="entry name" value="P-loop containing nucleoside triphosphate hydrolases"/>
    <property type="match status" value="1"/>
</dbReference>
<protein>
    <submittedName>
        <fullName evidence="7">Uncharacterized LOC113123294</fullName>
    </submittedName>
</protein>
<dbReference type="InterPro" id="IPR006703">
    <property type="entry name" value="G_AIG1"/>
</dbReference>
<feature type="transmembrane region" description="Helical" evidence="5">
    <location>
        <begin position="553"/>
        <end position="572"/>
    </location>
</feature>
<dbReference type="Pfam" id="PF04548">
    <property type="entry name" value="AIG1"/>
    <property type="match status" value="1"/>
</dbReference>
<dbReference type="Gene3D" id="3.40.50.300">
    <property type="entry name" value="P-loop containing nucleotide triphosphate hydrolases"/>
    <property type="match status" value="1"/>
</dbReference>
<sequence>MVVQEVEILNKVLNIRQSSGNMAEEETISKCNRGSMRSSVNLKKAFVGPVDIVLQEIIVATRRGKEITSEAENTANNTQKVKTPLGPEFEGVTGSGTIVPVQTLSAVIAGTAGPGKNIRVLRRYRIVLLGKTGSGKSSLANTILGEDVFKINHTLTGGKSECQIESKSVHGRRITLIDTPGLFDTDRPEHEIQRCITECAPGPHAFLIVLKLEKFTEQEQAVITKMCQYFSEKVFNYAAVVFTHGDQLSKGKKIEEFVHQNKILSALVERCGGRCYVFDNKYWKNKEQGEYRSNQLQVAELLNTIEKMVRENKGTFYTNKMLQAMKREEGSKTSVGHLQQEDTDNKTNSVSSKNVRMKLSGPAAEAFSEAFFRSAVNASQETEEATEETETEERTEDVGNEEEKVEKKESTTEADEVDKEPKETEKENASKETGEERENGKQEPKSTNQTSGFGSFPSALGAWLFGVGAGVAAALVGLGSAVTGVVAAVASAVAGASSAAVLVLTAIAGALTGALAAVAGIIFAAVWWVRKKINQFKNWVKDLSQVISEQRGIILLVVVFYLLLLLSVYSQIQVAGTLLLLFGIILMLVFSLVLFSLL</sequence>
<feature type="transmembrane region" description="Helical" evidence="5">
    <location>
        <begin position="460"/>
        <end position="478"/>
    </location>
</feature>
<dbReference type="PANTHER" id="PTHR10903:SF62">
    <property type="entry name" value="GTPASE IMAP FAMILY MEMBER 4-LIKE-RELATED"/>
    <property type="match status" value="1"/>
</dbReference>
<evidence type="ECO:0000256" key="5">
    <source>
        <dbReference type="SAM" id="Phobius"/>
    </source>
</evidence>
<evidence type="ECO:0000259" key="6">
    <source>
        <dbReference type="PROSITE" id="PS51720"/>
    </source>
</evidence>
<comment type="similarity">
    <text evidence="1">Belongs to the TRAFAC class TrmE-Era-EngA-EngB-Septin-like GTPase superfamily. AIG1/Toc34/Toc159-like paraseptin GTPase family. IAN subfamily.</text>
</comment>
<dbReference type="FunFam" id="3.40.50.300:FF:000366">
    <property type="entry name" value="GTPase, IMAP family member 2"/>
    <property type="match status" value="1"/>
</dbReference>
<feature type="region of interest" description="Disordered" evidence="4">
    <location>
        <begin position="327"/>
        <end position="352"/>
    </location>
</feature>
<keyword evidence="3" id="KW-0342">GTP-binding</keyword>
<dbReference type="InterPro" id="IPR045058">
    <property type="entry name" value="GIMA/IAN/Toc"/>
</dbReference>
<keyword evidence="5" id="KW-0472">Membrane</keyword>
<dbReference type="RefSeq" id="XP_026150995.1">
    <property type="nucleotide sequence ID" value="XM_026295210.1"/>
</dbReference>
<evidence type="ECO:0000256" key="3">
    <source>
        <dbReference type="ARBA" id="ARBA00023134"/>
    </source>
</evidence>
<keyword evidence="5" id="KW-1133">Transmembrane helix</keyword>
<reference evidence="7" key="1">
    <citation type="submission" date="2025-08" db="UniProtKB">
        <authorList>
            <consortium name="Ensembl"/>
        </authorList>
    </citation>
    <scope>IDENTIFICATION</scope>
</reference>
<dbReference type="GeneTree" id="ENSGT01150000286992"/>
<organism evidence="7 8">
    <name type="scientific">Mastacembelus armatus</name>
    <name type="common">zig-zag eel</name>
    <dbReference type="NCBI Taxonomy" id="205130"/>
    <lineage>
        <taxon>Eukaryota</taxon>
        <taxon>Metazoa</taxon>
        <taxon>Chordata</taxon>
        <taxon>Craniata</taxon>
        <taxon>Vertebrata</taxon>
        <taxon>Euteleostomi</taxon>
        <taxon>Actinopterygii</taxon>
        <taxon>Neopterygii</taxon>
        <taxon>Teleostei</taxon>
        <taxon>Neoteleostei</taxon>
        <taxon>Acanthomorphata</taxon>
        <taxon>Anabantaria</taxon>
        <taxon>Synbranchiformes</taxon>
        <taxon>Mastacembelidae</taxon>
        <taxon>Mastacembelus</taxon>
    </lineage>
</organism>
<name>A0A3Q3MAF2_9TELE</name>
<dbReference type="InterPro" id="IPR027417">
    <property type="entry name" value="P-loop_NTPase"/>
</dbReference>
<dbReference type="Proteomes" id="UP000261640">
    <property type="component" value="Unplaced"/>
</dbReference>
<dbReference type="GO" id="GO:0005525">
    <property type="term" value="F:GTP binding"/>
    <property type="evidence" value="ECO:0007669"/>
    <property type="project" value="UniProtKB-KW"/>
</dbReference>
<feature type="transmembrane region" description="Helical" evidence="5">
    <location>
        <begin position="485"/>
        <end position="504"/>
    </location>
</feature>
<dbReference type="InParanoid" id="A0A3Q3MAF2"/>
<reference evidence="7" key="2">
    <citation type="submission" date="2025-09" db="UniProtKB">
        <authorList>
            <consortium name="Ensembl"/>
        </authorList>
    </citation>
    <scope>IDENTIFICATION</scope>
</reference>
<evidence type="ECO:0000313" key="8">
    <source>
        <dbReference type="Proteomes" id="UP000261640"/>
    </source>
</evidence>